<dbReference type="Proteomes" id="UP000460718">
    <property type="component" value="Unassembled WGS sequence"/>
</dbReference>
<dbReference type="Proteomes" id="UP000440732">
    <property type="component" value="Unassembled WGS sequence"/>
</dbReference>
<evidence type="ECO:0000313" key="13">
    <source>
        <dbReference type="Proteomes" id="UP000440367"/>
    </source>
</evidence>
<evidence type="ECO:0000313" key="12">
    <source>
        <dbReference type="Proteomes" id="UP000437068"/>
    </source>
</evidence>
<dbReference type="EMBL" id="QXGF01001753">
    <property type="protein sequence ID" value="KAE8928020.1"/>
    <property type="molecule type" value="Genomic_DNA"/>
</dbReference>
<dbReference type="Proteomes" id="UP000437068">
    <property type="component" value="Unassembled WGS sequence"/>
</dbReference>
<evidence type="ECO:0000313" key="16">
    <source>
        <dbReference type="Proteomes" id="UP000460718"/>
    </source>
</evidence>
<proteinExistence type="predicted"/>
<name>A0A6A3J7A3_9STRA</name>
<evidence type="ECO:0000313" key="6">
    <source>
        <dbReference type="EMBL" id="KAE9186528.1"/>
    </source>
</evidence>
<sequence length="75" mass="7907">MQTHWLTHTAASCTPLVCSASCAARRLSRWCVALGYLVRIHSVKHGVGAGAIDAESRALSGNSLRHGGSRSCCRG</sequence>
<evidence type="ECO:0000313" key="9">
    <source>
        <dbReference type="EMBL" id="KAE9289559.1"/>
    </source>
</evidence>
<dbReference type="EMBL" id="QXGA01001670">
    <property type="protein sequence ID" value="KAE9113266.1"/>
    <property type="molecule type" value="Genomic_DNA"/>
</dbReference>
<dbReference type="AlphaFoldDB" id="A0A6A3J7A3"/>
<dbReference type="Proteomes" id="UP000440367">
    <property type="component" value="Unassembled WGS sequence"/>
</dbReference>
<dbReference type="EMBL" id="QXFZ01001713">
    <property type="protein sequence ID" value="KAE9086108.1"/>
    <property type="molecule type" value="Genomic_DNA"/>
</dbReference>
<dbReference type="EMBL" id="QXFW01001678">
    <property type="protein sequence ID" value="KAE8987333.1"/>
    <property type="molecule type" value="Genomic_DNA"/>
</dbReference>
<dbReference type="Proteomes" id="UP000488956">
    <property type="component" value="Unassembled WGS sequence"/>
</dbReference>
<evidence type="ECO:0000313" key="11">
    <source>
        <dbReference type="Proteomes" id="UP000433483"/>
    </source>
</evidence>
<dbReference type="Proteomes" id="UP000433483">
    <property type="component" value="Unassembled WGS sequence"/>
</dbReference>
<evidence type="ECO:0000313" key="5">
    <source>
        <dbReference type="EMBL" id="KAE9113266.1"/>
    </source>
</evidence>
<accession>A0A6A3J7A3</accession>
<organism evidence="2 16">
    <name type="scientific">Phytophthora fragariae</name>
    <dbReference type="NCBI Taxonomy" id="53985"/>
    <lineage>
        <taxon>Eukaryota</taxon>
        <taxon>Sar</taxon>
        <taxon>Stramenopiles</taxon>
        <taxon>Oomycota</taxon>
        <taxon>Peronosporomycetes</taxon>
        <taxon>Peronosporales</taxon>
        <taxon>Peronosporaceae</taxon>
        <taxon>Phytophthora</taxon>
    </lineage>
</organism>
<keyword evidence="11" id="KW-1185">Reference proteome</keyword>
<protein>
    <submittedName>
        <fullName evidence="2">Uncharacterized protein</fullName>
    </submittedName>
</protein>
<evidence type="ECO:0000313" key="3">
    <source>
        <dbReference type="EMBL" id="KAE9086015.1"/>
    </source>
</evidence>
<evidence type="ECO:0000313" key="2">
    <source>
        <dbReference type="EMBL" id="KAE8987333.1"/>
    </source>
</evidence>
<dbReference type="EMBL" id="QXFX01001705">
    <property type="protein sequence ID" value="KAE9086015.1"/>
    <property type="molecule type" value="Genomic_DNA"/>
</dbReference>
<evidence type="ECO:0000313" key="8">
    <source>
        <dbReference type="EMBL" id="KAE9199884.1"/>
    </source>
</evidence>
<dbReference type="Proteomes" id="UP000476176">
    <property type="component" value="Unassembled WGS sequence"/>
</dbReference>
<gene>
    <name evidence="9" type="ORF">PF001_g19986</name>
    <name evidence="8" type="ORF">PF002_g22004</name>
    <name evidence="7" type="ORF">PF004_g19665</name>
    <name evidence="6" type="ORF">PF005_g20813</name>
    <name evidence="5" type="ORF">PF006_g19792</name>
    <name evidence="4" type="ORF">PF007_g20896</name>
    <name evidence="1" type="ORF">PF009_g21825</name>
    <name evidence="3" type="ORF">PF010_g20248</name>
    <name evidence="2" type="ORF">PF011_g19619</name>
</gene>
<evidence type="ECO:0000313" key="4">
    <source>
        <dbReference type="EMBL" id="KAE9086108.1"/>
    </source>
</evidence>
<dbReference type="EMBL" id="QXGD01001744">
    <property type="protein sequence ID" value="KAE9199884.1"/>
    <property type="molecule type" value="Genomic_DNA"/>
</dbReference>
<comment type="caution">
    <text evidence="2">The sequence shown here is derived from an EMBL/GenBank/DDBJ whole genome shotgun (WGS) entry which is preliminary data.</text>
</comment>
<evidence type="ECO:0000313" key="14">
    <source>
        <dbReference type="Proteomes" id="UP000440732"/>
    </source>
</evidence>
<dbReference type="EMBL" id="QXGB01001720">
    <property type="protein sequence ID" value="KAE9186528.1"/>
    <property type="molecule type" value="Genomic_DNA"/>
</dbReference>
<dbReference type="Proteomes" id="UP000429523">
    <property type="component" value="Unassembled WGS sequence"/>
</dbReference>
<reference evidence="16 17" key="1">
    <citation type="submission" date="2018-09" db="EMBL/GenBank/DDBJ databases">
        <title>Genomic investigation of the strawberry pathogen Phytophthora fragariae indicates pathogenicity is determined by transcriptional variation in three key races.</title>
        <authorList>
            <person name="Adams T.M."/>
            <person name="Armitage A.D."/>
            <person name="Sobczyk M.K."/>
            <person name="Bates H.J."/>
            <person name="Dunwell J.M."/>
            <person name="Nellist C.F."/>
            <person name="Harrison R.J."/>
        </authorList>
    </citation>
    <scope>NUCLEOTIDE SEQUENCE [LARGE SCALE GENOMIC DNA]</scope>
    <source>
        <strain evidence="9 12">A4</strain>
        <strain evidence="8 13">BC-1</strain>
        <strain evidence="7 17">BC-23</strain>
        <strain evidence="6 11">NOV-27</strain>
        <strain evidence="5 14">NOV-5</strain>
        <strain evidence="4 15">NOV-71</strain>
        <strain evidence="1 10">NOV-9</strain>
        <strain evidence="3 18">ONT-3</strain>
        <strain evidence="2 16">SCRP245</strain>
    </source>
</reference>
<evidence type="ECO:0000313" key="17">
    <source>
        <dbReference type="Proteomes" id="UP000476176"/>
    </source>
</evidence>
<dbReference type="OrthoDB" id="10270739at2759"/>
<evidence type="ECO:0000313" key="1">
    <source>
        <dbReference type="EMBL" id="KAE8928020.1"/>
    </source>
</evidence>
<evidence type="ECO:0000313" key="18">
    <source>
        <dbReference type="Proteomes" id="UP000488956"/>
    </source>
</evidence>
<dbReference type="Proteomes" id="UP000441208">
    <property type="component" value="Unassembled WGS sequence"/>
</dbReference>
<evidence type="ECO:0000313" key="7">
    <source>
        <dbReference type="EMBL" id="KAE9198019.1"/>
    </source>
</evidence>
<dbReference type="EMBL" id="QXGC01001683">
    <property type="protein sequence ID" value="KAE9198019.1"/>
    <property type="molecule type" value="Genomic_DNA"/>
</dbReference>
<dbReference type="EMBL" id="QXGE01001679">
    <property type="protein sequence ID" value="KAE9289559.1"/>
    <property type="molecule type" value="Genomic_DNA"/>
</dbReference>
<evidence type="ECO:0000313" key="15">
    <source>
        <dbReference type="Proteomes" id="UP000441208"/>
    </source>
</evidence>
<evidence type="ECO:0000313" key="10">
    <source>
        <dbReference type="Proteomes" id="UP000429523"/>
    </source>
</evidence>